<keyword evidence="2" id="KW-1185">Reference proteome</keyword>
<dbReference type="OMA" id="VCEARWY"/>
<protein>
    <submittedName>
        <fullName evidence="1">Uncharacterized protein</fullName>
    </submittedName>
</protein>
<evidence type="ECO:0000313" key="1">
    <source>
        <dbReference type="EMBL" id="TKW22793.1"/>
    </source>
</evidence>
<evidence type="ECO:0000313" key="2">
    <source>
        <dbReference type="Proteomes" id="UP000298652"/>
    </source>
</evidence>
<dbReference type="AlphaFoldDB" id="A0A4U6V5P1"/>
<organism evidence="1 2">
    <name type="scientific">Setaria viridis</name>
    <name type="common">Green bristlegrass</name>
    <name type="synonym">Setaria italica subsp. viridis</name>
    <dbReference type="NCBI Taxonomy" id="4556"/>
    <lineage>
        <taxon>Eukaryota</taxon>
        <taxon>Viridiplantae</taxon>
        <taxon>Streptophyta</taxon>
        <taxon>Embryophyta</taxon>
        <taxon>Tracheophyta</taxon>
        <taxon>Spermatophyta</taxon>
        <taxon>Magnoliopsida</taxon>
        <taxon>Liliopsida</taxon>
        <taxon>Poales</taxon>
        <taxon>Poaceae</taxon>
        <taxon>PACMAD clade</taxon>
        <taxon>Panicoideae</taxon>
        <taxon>Panicodae</taxon>
        <taxon>Paniceae</taxon>
        <taxon>Cenchrinae</taxon>
        <taxon>Setaria</taxon>
    </lineage>
</organism>
<dbReference type="EMBL" id="CM016555">
    <property type="protein sequence ID" value="TKW22793.1"/>
    <property type="molecule type" value="Genomic_DNA"/>
</dbReference>
<sequence length="120" mass="13975">MAPPKLAELDHDGELAKLVSNWDFEAGKRFQDKVLVSLNSPVHHPSSSTCGSFLLLAVFRRCTFRLTEETQVGFMVCDLKRIITDSFDVYFHLWRDGGDSWVREERRWLREEALSWKEVS</sequence>
<gene>
    <name evidence="1" type="ORF">SEVIR_4G251400v2</name>
</gene>
<dbReference type="Proteomes" id="UP000298652">
    <property type="component" value="Chromosome 4"/>
</dbReference>
<reference evidence="1" key="1">
    <citation type="submission" date="2019-03" db="EMBL/GenBank/DDBJ databases">
        <title>WGS assembly of Setaria viridis.</title>
        <authorList>
            <person name="Huang P."/>
            <person name="Jenkins J."/>
            <person name="Grimwood J."/>
            <person name="Barry K."/>
            <person name="Healey A."/>
            <person name="Mamidi S."/>
            <person name="Sreedasyam A."/>
            <person name="Shu S."/>
            <person name="Feldman M."/>
            <person name="Wu J."/>
            <person name="Yu Y."/>
            <person name="Chen C."/>
            <person name="Johnson J."/>
            <person name="Rokhsar D."/>
            <person name="Baxter I."/>
            <person name="Schmutz J."/>
            <person name="Brutnell T."/>
            <person name="Kellogg E."/>
        </authorList>
    </citation>
    <scope>NUCLEOTIDE SEQUENCE [LARGE SCALE GENOMIC DNA]</scope>
</reference>
<dbReference type="Gramene" id="TKW22793">
    <property type="protein sequence ID" value="TKW22793"/>
    <property type="gene ID" value="SEVIR_4G251400v2"/>
</dbReference>
<accession>A0A4U6V5P1</accession>
<name>A0A4U6V5P1_SETVI</name>
<proteinExistence type="predicted"/>